<dbReference type="InterPro" id="IPR039421">
    <property type="entry name" value="Type_1_exporter"/>
</dbReference>
<dbReference type="InterPro" id="IPR003439">
    <property type="entry name" value="ABC_transporter-like_ATP-bd"/>
</dbReference>
<keyword evidence="11" id="KW-1185">Reference proteome</keyword>
<evidence type="ECO:0000256" key="6">
    <source>
        <dbReference type="ARBA" id="ARBA00023136"/>
    </source>
</evidence>
<keyword evidence="6 7" id="KW-0472">Membrane</keyword>
<dbReference type="AlphaFoldDB" id="A0A9X2PIT8"/>
<feature type="transmembrane region" description="Helical" evidence="7">
    <location>
        <begin position="24"/>
        <end position="47"/>
    </location>
</feature>
<dbReference type="EMBL" id="JANTHZ010000008">
    <property type="protein sequence ID" value="MCS0496905.1"/>
    <property type="molecule type" value="Genomic_DNA"/>
</dbReference>
<dbReference type="GO" id="GO:0016887">
    <property type="term" value="F:ATP hydrolysis activity"/>
    <property type="evidence" value="ECO:0007669"/>
    <property type="project" value="InterPro"/>
</dbReference>
<keyword evidence="2 7" id="KW-0812">Transmembrane</keyword>
<dbReference type="SUPFAM" id="SSF90123">
    <property type="entry name" value="ABC transporter transmembrane region"/>
    <property type="match status" value="1"/>
</dbReference>
<dbReference type="InterPro" id="IPR005898">
    <property type="entry name" value="Cyc_pep_transpt_SyrD/YojI"/>
</dbReference>
<evidence type="ECO:0000256" key="4">
    <source>
        <dbReference type="ARBA" id="ARBA00022840"/>
    </source>
</evidence>
<comment type="subcellular location">
    <subcellularLocation>
        <location evidence="1">Cell membrane</location>
        <topology evidence="1">Multi-pass membrane protein</topology>
    </subcellularLocation>
</comment>
<accession>A0A9X2PIT8</accession>
<dbReference type="SMART" id="SM00382">
    <property type="entry name" value="AAA"/>
    <property type="match status" value="1"/>
</dbReference>
<dbReference type="NCBIfam" id="TIGR01194">
    <property type="entry name" value="cyc_pep_trnsptr"/>
    <property type="match status" value="1"/>
</dbReference>
<proteinExistence type="predicted"/>
<evidence type="ECO:0000256" key="5">
    <source>
        <dbReference type="ARBA" id="ARBA00022989"/>
    </source>
</evidence>
<dbReference type="PROSITE" id="PS50929">
    <property type="entry name" value="ABC_TM1F"/>
    <property type="match status" value="1"/>
</dbReference>
<dbReference type="PANTHER" id="PTHR24221:SF654">
    <property type="entry name" value="ATP-BINDING CASSETTE SUB-FAMILY B MEMBER 6"/>
    <property type="match status" value="1"/>
</dbReference>
<evidence type="ECO:0000256" key="3">
    <source>
        <dbReference type="ARBA" id="ARBA00022741"/>
    </source>
</evidence>
<dbReference type="GO" id="GO:0034040">
    <property type="term" value="F:ATPase-coupled lipid transmembrane transporter activity"/>
    <property type="evidence" value="ECO:0007669"/>
    <property type="project" value="TreeGrafter"/>
</dbReference>
<evidence type="ECO:0000259" key="9">
    <source>
        <dbReference type="PROSITE" id="PS50929"/>
    </source>
</evidence>
<feature type="transmembrane region" description="Helical" evidence="7">
    <location>
        <begin position="141"/>
        <end position="173"/>
    </location>
</feature>
<dbReference type="GO" id="GO:0005886">
    <property type="term" value="C:plasma membrane"/>
    <property type="evidence" value="ECO:0007669"/>
    <property type="project" value="UniProtKB-SubCell"/>
</dbReference>
<evidence type="ECO:0000256" key="2">
    <source>
        <dbReference type="ARBA" id="ARBA00022692"/>
    </source>
</evidence>
<keyword evidence="3" id="KW-0547">Nucleotide-binding</keyword>
<keyword evidence="4" id="KW-0067">ATP-binding</keyword>
<dbReference type="Proteomes" id="UP001151088">
    <property type="component" value="Unassembled WGS sequence"/>
</dbReference>
<feature type="domain" description="ABC transmembrane type-1" evidence="9">
    <location>
        <begin position="27"/>
        <end position="303"/>
    </location>
</feature>
<dbReference type="RefSeq" id="WP_258734063.1">
    <property type="nucleotide sequence ID" value="NZ_JANTHZ010000008.1"/>
</dbReference>
<name>A0A9X2PIT8_9HYPH</name>
<evidence type="ECO:0000256" key="7">
    <source>
        <dbReference type="SAM" id="Phobius"/>
    </source>
</evidence>
<dbReference type="Pfam" id="PF00005">
    <property type="entry name" value="ABC_tran"/>
    <property type="match status" value="1"/>
</dbReference>
<dbReference type="InterPro" id="IPR003593">
    <property type="entry name" value="AAA+_ATPase"/>
</dbReference>
<evidence type="ECO:0000256" key="1">
    <source>
        <dbReference type="ARBA" id="ARBA00004651"/>
    </source>
</evidence>
<dbReference type="Gene3D" id="3.40.50.300">
    <property type="entry name" value="P-loop containing nucleotide triphosphate hydrolases"/>
    <property type="match status" value="1"/>
</dbReference>
<feature type="domain" description="ABC transporter" evidence="8">
    <location>
        <begin position="338"/>
        <end position="559"/>
    </location>
</feature>
<feature type="transmembrane region" description="Helical" evidence="7">
    <location>
        <begin position="59"/>
        <end position="77"/>
    </location>
</feature>
<sequence length="559" mass="61331">MGTPMTPIASRPLLVSAIRLLRPFWRLALAATLSGMASGLATAWLLASINDALHSDQGATPALLLGFAGLCLVTVAGEVASDLGNSYVGQQAVAVLRTELTDRILSAPIDRIERFRTHRITAVLNHDVEVLSNFTFAFSSLAIAFAVTLGGLVYLLILSPLMSLVAAVALALGMTVHMRARSRGRAGFDAARRLQDELQQQYHAISEGAKELRISRPRRLHMRAVRLGGTIAGIRDLRIRAMRTYMSANAFGSVLFLLVIGLLLALQSRLAIPAEVLSGFVLVLLYIKGPLQQLVAALPAIGQAQVALHNIAALERAFANPEDGLLEPVKSIPAMRRIELVGVTYGFPPEGGVSFHLGPVDLTLDTGEILFIVGENGSGKTTLVKLLLGLYEPREGIIRLDGREVTAASRDDYRQLFSTVFADYFLFDEVIEPVDERDMARHLQRLELVGKLSIREGRFTTTDLSTGQRKRLALLLAYLEQRPVVVFDEWAADQDPAFRRIFYAELLGELRAQGKTVVVISHDDRYFRFADRLVLMKEGRIAEIRHGEEVIGIPEHGHA</sequence>
<organism evidence="10 11">
    <name type="scientific">Ancylobacter mangrovi</name>
    <dbReference type="NCBI Taxonomy" id="2972472"/>
    <lineage>
        <taxon>Bacteria</taxon>
        <taxon>Pseudomonadati</taxon>
        <taxon>Pseudomonadota</taxon>
        <taxon>Alphaproteobacteria</taxon>
        <taxon>Hyphomicrobiales</taxon>
        <taxon>Xanthobacteraceae</taxon>
        <taxon>Ancylobacter</taxon>
    </lineage>
</organism>
<dbReference type="GO" id="GO:1904680">
    <property type="term" value="F:peptide transmembrane transporter activity"/>
    <property type="evidence" value="ECO:0007669"/>
    <property type="project" value="InterPro"/>
</dbReference>
<evidence type="ECO:0000259" key="8">
    <source>
        <dbReference type="PROSITE" id="PS50893"/>
    </source>
</evidence>
<evidence type="ECO:0000313" key="11">
    <source>
        <dbReference type="Proteomes" id="UP001151088"/>
    </source>
</evidence>
<keyword evidence="5 7" id="KW-1133">Transmembrane helix</keyword>
<comment type="caution">
    <text evidence="10">The sequence shown here is derived from an EMBL/GenBank/DDBJ whole genome shotgun (WGS) entry which is preliminary data.</text>
</comment>
<dbReference type="InterPro" id="IPR036640">
    <property type="entry name" value="ABC1_TM_sf"/>
</dbReference>
<dbReference type="GO" id="GO:0140359">
    <property type="term" value="F:ABC-type transporter activity"/>
    <property type="evidence" value="ECO:0007669"/>
    <property type="project" value="InterPro"/>
</dbReference>
<dbReference type="GO" id="GO:0015833">
    <property type="term" value="P:peptide transport"/>
    <property type="evidence" value="ECO:0007669"/>
    <property type="project" value="InterPro"/>
</dbReference>
<dbReference type="PROSITE" id="PS50893">
    <property type="entry name" value="ABC_TRANSPORTER_2"/>
    <property type="match status" value="1"/>
</dbReference>
<reference evidence="10" key="1">
    <citation type="submission" date="2022-08" db="EMBL/GenBank/DDBJ databases">
        <authorList>
            <person name="Li F."/>
        </authorList>
    </citation>
    <scope>NUCLEOTIDE SEQUENCE</scope>
    <source>
        <strain evidence="10">MQZ15Z-1</strain>
    </source>
</reference>
<dbReference type="Pfam" id="PF00664">
    <property type="entry name" value="ABC_membrane"/>
    <property type="match status" value="1"/>
</dbReference>
<dbReference type="InterPro" id="IPR011527">
    <property type="entry name" value="ABC1_TM_dom"/>
</dbReference>
<feature type="transmembrane region" description="Helical" evidence="7">
    <location>
        <begin position="245"/>
        <end position="264"/>
    </location>
</feature>
<protein>
    <submittedName>
        <fullName evidence="10">Cyclic peptide export ABC transporter</fullName>
    </submittedName>
</protein>
<dbReference type="PANTHER" id="PTHR24221">
    <property type="entry name" value="ATP-BINDING CASSETTE SUB-FAMILY B"/>
    <property type="match status" value="1"/>
</dbReference>
<dbReference type="SUPFAM" id="SSF52540">
    <property type="entry name" value="P-loop containing nucleoside triphosphate hydrolases"/>
    <property type="match status" value="1"/>
</dbReference>
<dbReference type="Gene3D" id="1.20.1560.10">
    <property type="entry name" value="ABC transporter type 1, transmembrane domain"/>
    <property type="match status" value="1"/>
</dbReference>
<dbReference type="CDD" id="cd03228">
    <property type="entry name" value="ABCC_MRP_Like"/>
    <property type="match status" value="1"/>
</dbReference>
<dbReference type="InterPro" id="IPR027417">
    <property type="entry name" value="P-loop_NTPase"/>
</dbReference>
<evidence type="ECO:0000313" key="10">
    <source>
        <dbReference type="EMBL" id="MCS0496905.1"/>
    </source>
</evidence>
<dbReference type="GO" id="GO:0005524">
    <property type="term" value="F:ATP binding"/>
    <property type="evidence" value="ECO:0007669"/>
    <property type="project" value="UniProtKB-KW"/>
</dbReference>
<gene>
    <name evidence="10" type="ORF">NVS89_17605</name>
</gene>